<dbReference type="eggNOG" id="ENOG502SBM9">
    <property type="taxonomic scope" value="Eukaryota"/>
</dbReference>
<proteinExistence type="inferred from homology"/>
<gene>
    <name evidence="4" type="ORF">DDB_G0289469</name>
</gene>
<dbReference type="STRING" id="44689.Q54HG8"/>
<dbReference type="PhylomeDB" id="Q54HG8"/>
<dbReference type="EMBL" id="AAFI02000141">
    <property type="protein sequence ID" value="EAL62714.1"/>
    <property type="molecule type" value="Genomic_DNA"/>
</dbReference>
<dbReference type="PaxDb" id="44689-DDB0188436"/>
<dbReference type="InterPro" id="IPR000589">
    <property type="entry name" value="Ribosomal_uS15"/>
</dbReference>
<dbReference type="VEuPathDB" id="AmoebaDB:DDB_G0289469"/>
<dbReference type="RefSeq" id="XP_636217.1">
    <property type="nucleotide sequence ID" value="XM_631125.1"/>
</dbReference>
<sequence length="607" mass="70969">MIRIFQRSLIISRDQLINKCNGLNYNIRGFSEKINNDKRGNSRKEFENFKKRRQIENLFKKEGLEEPVEFRIDNGESVSKIDVEFISKKLKVTDKEKYIDLKDLITGEVKKVPGYENYDLTPEESAFGLKELENMLKKKDGEKVVGQLINELKQAFGLESDVQMDRKLNDLNKEMSLRLGEPIEEFIANNQNDNSDLSSKQRVIIHEYFERHPFLKNVRQTSFVLDLISLSEQFQKSDSKNFEENVKKYFNIDPNTIQSGSSAAAEVKDDFDPFKSQNLNDVEFLQPVDTPFVSASSSNGSFEDRMIQIIKSGALSMYLQQVVKDATESLDPTSAKLERDQQEKRLQDELDIQDRILDQEFKKIDLEDREKVQTQEDENNDELGLEDYLEADVTPELDMVSPEGMQQQAKDPRDLLKYYHLYPRQVKKWIDYSHTPQGLFTSFGTWYNLPTWYSQHFKPTPPESHISTKKNQNVFKQLELPDDLKNAYRFGVTEEEARLLHPKFKEFLSFANATQPEVNAYRKQLCVEKYGQSFQDTGSASVQIAILTDRINYLNAHLEKNKKDFVAKKRIPEVEKKRRSLVAYLKRTNIEEYFRVTKDLRLKNFSF</sequence>
<dbReference type="AlphaFoldDB" id="Q54HG8"/>
<evidence type="ECO:0000313" key="5">
    <source>
        <dbReference type="Proteomes" id="UP000002195"/>
    </source>
</evidence>
<reference evidence="4 5" key="1">
    <citation type="journal article" date="2005" name="Nature">
        <title>The genome of the social amoeba Dictyostelium discoideum.</title>
        <authorList>
            <consortium name="The Dictyostelium discoideum Sequencing Consortium"/>
            <person name="Eichinger L."/>
            <person name="Pachebat J.A."/>
            <person name="Glockner G."/>
            <person name="Rajandream M.A."/>
            <person name="Sucgang R."/>
            <person name="Berriman M."/>
            <person name="Song J."/>
            <person name="Olsen R."/>
            <person name="Szafranski K."/>
            <person name="Xu Q."/>
            <person name="Tunggal B."/>
            <person name="Kummerfeld S."/>
            <person name="Madera M."/>
            <person name="Konfortov B.A."/>
            <person name="Rivero F."/>
            <person name="Bankier A.T."/>
            <person name="Lehmann R."/>
            <person name="Hamlin N."/>
            <person name="Davies R."/>
            <person name="Gaudet P."/>
            <person name="Fey P."/>
            <person name="Pilcher K."/>
            <person name="Chen G."/>
            <person name="Saunders D."/>
            <person name="Sodergren E."/>
            <person name="Davis P."/>
            <person name="Kerhornou A."/>
            <person name="Nie X."/>
            <person name="Hall N."/>
            <person name="Anjard C."/>
            <person name="Hemphill L."/>
            <person name="Bason N."/>
            <person name="Farbrother P."/>
            <person name="Desany B."/>
            <person name="Just E."/>
            <person name="Morio T."/>
            <person name="Rost R."/>
            <person name="Churcher C."/>
            <person name="Cooper J."/>
            <person name="Haydock S."/>
            <person name="van Driessche N."/>
            <person name="Cronin A."/>
            <person name="Goodhead I."/>
            <person name="Muzny D."/>
            <person name="Mourier T."/>
            <person name="Pain A."/>
            <person name="Lu M."/>
            <person name="Harper D."/>
            <person name="Lindsay R."/>
            <person name="Hauser H."/>
            <person name="James K."/>
            <person name="Quiles M."/>
            <person name="Madan Babu M."/>
            <person name="Saito T."/>
            <person name="Buchrieser C."/>
            <person name="Wardroper A."/>
            <person name="Felder M."/>
            <person name="Thangavelu M."/>
            <person name="Johnson D."/>
            <person name="Knights A."/>
            <person name="Loulseged H."/>
            <person name="Mungall K."/>
            <person name="Oliver K."/>
            <person name="Price C."/>
            <person name="Quail M.A."/>
            <person name="Urushihara H."/>
            <person name="Hernandez J."/>
            <person name="Rabbinowitsch E."/>
            <person name="Steffen D."/>
            <person name="Sanders M."/>
            <person name="Ma J."/>
            <person name="Kohara Y."/>
            <person name="Sharp S."/>
            <person name="Simmonds M."/>
            <person name="Spiegler S."/>
            <person name="Tivey A."/>
            <person name="Sugano S."/>
            <person name="White B."/>
            <person name="Walker D."/>
            <person name="Woodward J."/>
            <person name="Winckler T."/>
            <person name="Tanaka Y."/>
            <person name="Shaulsky G."/>
            <person name="Schleicher M."/>
            <person name="Weinstock G."/>
            <person name="Rosenthal A."/>
            <person name="Cox E.C."/>
            <person name="Chisholm R.L."/>
            <person name="Gibbs R."/>
            <person name="Loomis W.F."/>
            <person name="Platzer M."/>
            <person name="Kay R.R."/>
            <person name="Williams J."/>
            <person name="Dear P.H."/>
            <person name="Noegel A.A."/>
            <person name="Barrell B."/>
            <person name="Kuspa A."/>
        </authorList>
    </citation>
    <scope>NUCLEOTIDE SEQUENCE [LARGE SCALE GENOMIC DNA]</scope>
    <source>
        <strain evidence="4 5">AX4</strain>
    </source>
</reference>
<organism evidence="4 5">
    <name type="scientific">Dictyostelium discoideum</name>
    <name type="common">Social amoeba</name>
    <dbReference type="NCBI Taxonomy" id="44689"/>
    <lineage>
        <taxon>Eukaryota</taxon>
        <taxon>Amoebozoa</taxon>
        <taxon>Evosea</taxon>
        <taxon>Eumycetozoa</taxon>
        <taxon>Dictyostelia</taxon>
        <taxon>Dictyosteliales</taxon>
        <taxon>Dictyosteliaceae</taxon>
        <taxon>Dictyostelium</taxon>
    </lineage>
</organism>
<evidence type="ECO:0000256" key="1">
    <source>
        <dbReference type="ARBA" id="ARBA00008434"/>
    </source>
</evidence>
<dbReference type="SMART" id="SM01387">
    <property type="entry name" value="Ribosomal_S15"/>
    <property type="match status" value="1"/>
</dbReference>
<dbReference type="HAMAP" id="MF_01343_B">
    <property type="entry name" value="Ribosomal_uS15_B"/>
    <property type="match status" value="1"/>
</dbReference>
<comment type="caution">
    <text evidence="4">The sequence shown here is derived from an EMBL/GenBank/DDBJ whole genome shotgun (WGS) entry which is preliminary data.</text>
</comment>
<dbReference type="GO" id="GO:0005737">
    <property type="term" value="C:cytoplasm"/>
    <property type="evidence" value="ECO:0007669"/>
    <property type="project" value="UniProtKB-ARBA"/>
</dbReference>
<accession>Q54HG8</accession>
<evidence type="ECO:0000256" key="3">
    <source>
        <dbReference type="ARBA" id="ARBA00023274"/>
    </source>
</evidence>
<dbReference type="SUPFAM" id="SSF47060">
    <property type="entry name" value="S15/NS1 RNA-binding domain"/>
    <property type="match status" value="1"/>
</dbReference>
<dbReference type="Pfam" id="PF00312">
    <property type="entry name" value="Ribosomal_S15"/>
    <property type="match status" value="1"/>
</dbReference>
<dbReference type="NCBIfam" id="TIGR00952">
    <property type="entry name" value="S15_bact"/>
    <property type="match status" value="1"/>
</dbReference>
<protein>
    <submittedName>
        <fullName evidence="4">Uncharacterized protein</fullName>
    </submittedName>
</protein>
<comment type="similarity">
    <text evidence="1">Belongs to the universal ribosomal protein uS15 family.</text>
</comment>
<dbReference type="GO" id="GO:1990904">
    <property type="term" value="C:ribonucleoprotein complex"/>
    <property type="evidence" value="ECO:0007669"/>
    <property type="project" value="UniProtKB-KW"/>
</dbReference>
<dbReference type="GO" id="GO:0003735">
    <property type="term" value="F:structural constituent of ribosome"/>
    <property type="evidence" value="ECO:0007669"/>
    <property type="project" value="InterPro"/>
</dbReference>
<name>Q54HG8_DICDI</name>
<dbReference type="Proteomes" id="UP000002195">
    <property type="component" value="Unassembled WGS sequence"/>
</dbReference>
<dbReference type="GeneID" id="8627155"/>
<dbReference type="InterPro" id="IPR009068">
    <property type="entry name" value="uS15_NS1_RNA-bd_sf"/>
</dbReference>
<dbReference type="PANTHER" id="PTHR23321:SF26">
    <property type="entry name" value="SMALL RIBOSOMAL SUBUNIT PROTEIN US15M"/>
    <property type="match status" value="1"/>
</dbReference>
<evidence type="ECO:0000256" key="2">
    <source>
        <dbReference type="ARBA" id="ARBA00022980"/>
    </source>
</evidence>
<dbReference type="PANTHER" id="PTHR23321">
    <property type="entry name" value="RIBOSOMAL PROTEIN S15, BACTERIAL AND ORGANELLAR"/>
    <property type="match status" value="1"/>
</dbReference>
<dbReference type="Gene3D" id="1.10.287.10">
    <property type="entry name" value="S15/NS1, RNA-binding"/>
    <property type="match status" value="1"/>
</dbReference>
<dbReference type="CDD" id="cd00353">
    <property type="entry name" value="Ribosomal_S15p_S13e"/>
    <property type="match status" value="1"/>
</dbReference>
<dbReference type="OMA" id="WYNLPTW"/>
<dbReference type="KEGG" id="ddi:DDB_G0289469"/>
<dbReference type="InterPro" id="IPR005290">
    <property type="entry name" value="Ribosomal_uS15_bac-type"/>
</dbReference>
<dbReference type="GO" id="GO:0006412">
    <property type="term" value="P:translation"/>
    <property type="evidence" value="ECO:0007669"/>
    <property type="project" value="InterPro"/>
</dbReference>
<dbReference type="SMR" id="Q54HG8"/>
<dbReference type="dictyBase" id="DDB_G0289469"/>
<keyword evidence="5" id="KW-1185">Reference proteome</keyword>
<evidence type="ECO:0000313" key="4">
    <source>
        <dbReference type="EMBL" id="EAL62714.1"/>
    </source>
</evidence>
<keyword evidence="2" id="KW-0689">Ribosomal protein</keyword>
<dbReference type="InParanoid" id="Q54HG8"/>
<dbReference type="GO" id="GO:0005840">
    <property type="term" value="C:ribosome"/>
    <property type="evidence" value="ECO:0007669"/>
    <property type="project" value="UniProtKB-KW"/>
</dbReference>
<dbReference type="HOGENOM" id="CLU_450123_0_0_1"/>
<keyword evidence="3" id="KW-0687">Ribonucleoprotein</keyword>